<protein>
    <recommendedName>
        <fullName evidence="10">C2H2-type domain-containing protein</fullName>
    </recommendedName>
</protein>
<comment type="subcellular location">
    <subcellularLocation>
        <location evidence="1">Nucleus</location>
    </subcellularLocation>
</comment>
<reference evidence="11 12" key="1">
    <citation type="submission" date="2024-04" db="EMBL/GenBank/DDBJ databases">
        <authorList>
            <consortium name="Molecular Ecology Group"/>
        </authorList>
    </citation>
    <scope>NUCLEOTIDE SEQUENCE [LARGE SCALE GENOMIC DNA]</scope>
</reference>
<keyword evidence="6" id="KW-0238">DNA-binding</keyword>
<dbReference type="PROSITE" id="PS50157">
    <property type="entry name" value="ZINC_FINGER_C2H2_2"/>
    <property type="match status" value="4"/>
</dbReference>
<feature type="domain" description="C2H2-type" evidence="10">
    <location>
        <begin position="371"/>
        <end position="398"/>
    </location>
</feature>
<dbReference type="Pfam" id="PF00096">
    <property type="entry name" value="zf-C2H2"/>
    <property type="match status" value="3"/>
</dbReference>
<dbReference type="InterPro" id="IPR050331">
    <property type="entry name" value="Zinc_finger"/>
</dbReference>
<keyword evidence="2" id="KW-0479">Metal-binding</keyword>
<dbReference type="Gene3D" id="3.30.160.60">
    <property type="entry name" value="Classic Zinc Finger"/>
    <property type="match status" value="3"/>
</dbReference>
<feature type="domain" description="C2H2-type" evidence="10">
    <location>
        <begin position="287"/>
        <end position="314"/>
    </location>
</feature>
<dbReference type="GO" id="GO:0005634">
    <property type="term" value="C:nucleus"/>
    <property type="evidence" value="ECO:0007669"/>
    <property type="project" value="UniProtKB-SubCell"/>
</dbReference>
<feature type="region of interest" description="Disordered" evidence="9">
    <location>
        <begin position="1"/>
        <end position="41"/>
    </location>
</feature>
<evidence type="ECO:0000256" key="5">
    <source>
        <dbReference type="ARBA" id="ARBA00022833"/>
    </source>
</evidence>
<keyword evidence="4 8" id="KW-0863">Zinc-finger</keyword>
<evidence type="ECO:0000256" key="7">
    <source>
        <dbReference type="ARBA" id="ARBA00023242"/>
    </source>
</evidence>
<dbReference type="GO" id="GO:0008270">
    <property type="term" value="F:zinc ion binding"/>
    <property type="evidence" value="ECO:0007669"/>
    <property type="project" value="UniProtKB-KW"/>
</dbReference>
<gene>
    <name evidence="11" type="ORF">LPLAT_LOCUS842</name>
</gene>
<evidence type="ECO:0000256" key="1">
    <source>
        <dbReference type="ARBA" id="ARBA00004123"/>
    </source>
</evidence>
<proteinExistence type="predicted"/>
<evidence type="ECO:0000256" key="4">
    <source>
        <dbReference type="ARBA" id="ARBA00022771"/>
    </source>
</evidence>
<dbReference type="GO" id="GO:0006355">
    <property type="term" value="P:regulation of DNA-templated transcription"/>
    <property type="evidence" value="ECO:0007669"/>
    <property type="project" value="UniProtKB-ARBA"/>
</dbReference>
<accession>A0AAV2N3W3</accession>
<sequence>MDFSEDQMSRVHNRTLPQFSELRSVPNVSTSDGNVQPPNDENVQSQAVTFNPRNRCKNWTLRQIPDLTSFLQLDTWDLSLMQSLCEKQMMNVPNYSQNNPILGMQSNSLPTSIISSMYSPSTSQANAAKQELDVQSREQINSNKESQVQLNQQSTSLMAEIFQKLQSTSLQQLIKLQTEQVKKQKIEEEKIEQIQNNILNIPSVRSIYQQNSSNYLNSDQMIEAINSSDLNKILQNEQQENESNLQTVLKVEQQVQTDLPKNEKKLRFRAKFGEIKMSVACDGTPLYYCPECNLPYPEKSDIEQHIQVHLQDRKYQCKECGAMLKRKEHLDQHMRGHSDERPFKCVICNKAFKRNEHLTRHCVIHTGTKDFNCTMCQKAFSRKDHLNKHIQTHLGIRKNKTKEDSYINHKDTTRLFDNNIDPTMMLKQETYILKDGCLLKHEPAFLQHLQKNPTLLHTFSSLKEQISRDANVPQQAQSDNTNGNARYLMPS</sequence>
<dbReference type="InterPro" id="IPR013087">
    <property type="entry name" value="Znf_C2H2_type"/>
</dbReference>
<dbReference type="PROSITE" id="PS00028">
    <property type="entry name" value="ZINC_FINGER_C2H2_1"/>
    <property type="match status" value="4"/>
</dbReference>
<evidence type="ECO:0000256" key="9">
    <source>
        <dbReference type="SAM" id="MobiDB-lite"/>
    </source>
</evidence>
<keyword evidence="5" id="KW-0862">Zinc</keyword>
<evidence type="ECO:0000256" key="6">
    <source>
        <dbReference type="ARBA" id="ARBA00023125"/>
    </source>
</evidence>
<dbReference type="InterPro" id="IPR036236">
    <property type="entry name" value="Znf_C2H2_sf"/>
</dbReference>
<dbReference type="PANTHER" id="PTHR16515">
    <property type="entry name" value="PR DOMAIN ZINC FINGER PROTEIN"/>
    <property type="match status" value="1"/>
</dbReference>
<feature type="domain" description="C2H2-type" evidence="10">
    <location>
        <begin position="343"/>
        <end position="370"/>
    </location>
</feature>
<dbReference type="EMBL" id="OZ034824">
    <property type="protein sequence ID" value="CAL1674084.1"/>
    <property type="molecule type" value="Genomic_DNA"/>
</dbReference>
<keyword evidence="12" id="KW-1185">Reference proteome</keyword>
<organism evidence="11 12">
    <name type="scientific">Lasius platythorax</name>
    <dbReference type="NCBI Taxonomy" id="488582"/>
    <lineage>
        <taxon>Eukaryota</taxon>
        <taxon>Metazoa</taxon>
        <taxon>Ecdysozoa</taxon>
        <taxon>Arthropoda</taxon>
        <taxon>Hexapoda</taxon>
        <taxon>Insecta</taxon>
        <taxon>Pterygota</taxon>
        <taxon>Neoptera</taxon>
        <taxon>Endopterygota</taxon>
        <taxon>Hymenoptera</taxon>
        <taxon>Apocrita</taxon>
        <taxon>Aculeata</taxon>
        <taxon>Formicoidea</taxon>
        <taxon>Formicidae</taxon>
        <taxon>Formicinae</taxon>
        <taxon>Lasius</taxon>
        <taxon>Lasius</taxon>
    </lineage>
</organism>
<dbReference type="SUPFAM" id="SSF57667">
    <property type="entry name" value="beta-beta-alpha zinc fingers"/>
    <property type="match status" value="2"/>
</dbReference>
<evidence type="ECO:0000256" key="2">
    <source>
        <dbReference type="ARBA" id="ARBA00022723"/>
    </source>
</evidence>
<name>A0AAV2N3W3_9HYME</name>
<evidence type="ECO:0000259" key="10">
    <source>
        <dbReference type="PROSITE" id="PS50157"/>
    </source>
</evidence>
<feature type="region of interest" description="Disordered" evidence="9">
    <location>
        <begin position="469"/>
        <end position="491"/>
    </location>
</feature>
<feature type="compositionally biased region" description="Polar residues" evidence="9">
    <location>
        <begin position="472"/>
        <end position="484"/>
    </location>
</feature>
<evidence type="ECO:0000256" key="8">
    <source>
        <dbReference type="PROSITE-ProRule" id="PRU00042"/>
    </source>
</evidence>
<feature type="domain" description="C2H2-type" evidence="10">
    <location>
        <begin position="315"/>
        <end position="342"/>
    </location>
</feature>
<dbReference type="PANTHER" id="PTHR16515:SF49">
    <property type="entry name" value="GASTRULA ZINC FINGER PROTEIN XLCGF49.1-LIKE-RELATED"/>
    <property type="match status" value="1"/>
</dbReference>
<dbReference type="Proteomes" id="UP001497644">
    <property type="component" value="Chromosome 1"/>
</dbReference>
<dbReference type="FunFam" id="3.30.160.60:FF:002343">
    <property type="entry name" value="Zinc finger protein 33A"/>
    <property type="match status" value="1"/>
</dbReference>
<dbReference type="GO" id="GO:0003677">
    <property type="term" value="F:DNA binding"/>
    <property type="evidence" value="ECO:0007669"/>
    <property type="project" value="UniProtKB-KW"/>
</dbReference>
<evidence type="ECO:0000313" key="12">
    <source>
        <dbReference type="Proteomes" id="UP001497644"/>
    </source>
</evidence>
<feature type="compositionally biased region" description="Polar residues" evidence="9">
    <location>
        <begin position="26"/>
        <end position="41"/>
    </location>
</feature>
<dbReference type="SMART" id="SM00355">
    <property type="entry name" value="ZnF_C2H2"/>
    <property type="match status" value="4"/>
</dbReference>
<dbReference type="FunFam" id="3.30.160.60:FF:000145">
    <property type="entry name" value="Zinc finger protein 574"/>
    <property type="match status" value="1"/>
</dbReference>
<keyword evidence="3" id="KW-0677">Repeat</keyword>
<evidence type="ECO:0000256" key="3">
    <source>
        <dbReference type="ARBA" id="ARBA00022737"/>
    </source>
</evidence>
<dbReference type="AlphaFoldDB" id="A0AAV2N3W3"/>
<keyword evidence="7" id="KW-0539">Nucleus</keyword>
<evidence type="ECO:0000313" key="11">
    <source>
        <dbReference type="EMBL" id="CAL1674084.1"/>
    </source>
</evidence>